<dbReference type="EMBL" id="FPKR01000003">
    <property type="protein sequence ID" value="SFZ73942.1"/>
    <property type="molecule type" value="Genomic_DNA"/>
</dbReference>
<feature type="transmembrane region" description="Helical" evidence="1">
    <location>
        <begin position="219"/>
        <end position="243"/>
    </location>
</feature>
<evidence type="ECO:0000313" key="2">
    <source>
        <dbReference type="EMBL" id="SFZ73942.1"/>
    </source>
</evidence>
<name>A0A1K2HAZ9_9NEIS</name>
<gene>
    <name evidence="2" type="ORF">SAMN02745887_01046</name>
</gene>
<protein>
    <submittedName>
        <fullName evidence="2">Uncharacterized protein</fullName>
    </submittedName>
</protein>
<evidence type="ECO:0000313" key="3">
    <source>
        <dbReference type="Proteomes" id="UP000186513"/>
    </source>
</evidence>
<keyword evidence="1" id="KW-0472">Membrane</keyword>
<dbReference type="OrthoDB" id="7594417at2"/>
<keyword evidence="3" id="KW-1185">Reference proteome</keyword>
<reference evidence="2 3" key="1">
    <citation type="submission" date="2016-11" db="EMBL/GenBank/DDBJ databases">
        <authorList>
            <person name="Jaros S."/>
            <person name="Januszkiewicz K."/>
            <person name="Wedrychowicz H."/>
        </authorList>
    </citation>
    <scope>NUCLEOTIDE SEQUENCE [LARGE SCALE GENOMIC DNA]</scope>
    <source>
        <strain evidence="2 3">DSM 18899</strain>
    </source>
</reference>
<accession>A0A1K2HAZ9</accession>
<feature type="transmembrane region" description="Helical" evidence="1">
    <location>
        <begin position="165"/>
        <end position="183"/>
    </location>
</feature>
<sequence>MSTSSRAYRPLAQVRAVGGAYVDQVVADFRALPAESAQSERYAEAKALADGCDQLDWQQLFTLELWVLQLMPLHQLEERAAILAQIFAHPASNRPEPGCDDYPARLLAWALNLQSERQWAFRKNLLREQEAWRLRKRLGETLLMISVLMLTLGWFAWLIEVPTLAMVAMVYWLGVSGGYASIARRSQSASATRPGESSRSTAFGNLCALDIGQGSVVQAMLLAGLFALIGYGLLASGLIGQILQDGLSKTLFPQFAPLPELGLPLPRSAEDVTKLGVWSFLCGFAERLVPDVLDKLSGKFKPKSDKPAEGSEKR</sequence>
<dbReference type="STRING" id="1121279.SAMN02745887_01046"/>
<keyword evidence="1" id="KW-1133">Transmembrane helix</keyword>
<evidence type="ECO:0000256" key="1">
    <source>
        <dbReference type="SAM" id="Phobius"/>
    </source>
</evidence>
<dbReference type="AlphaFoldDB" id="A0A1K2HAZ9"/>
<dbReference type="RefSeq" id="WP_072427569.1">
    <property type="nucleotide sequence ID" value="NZ_FPKR01000003.1"/>
</dbReference>
<feature type="transmembrane region" description="Helical" evidence="1">
    <location>
        <begin position="141"/>
        <end position="159"/>
    </location>
</feature>
<dbReference type="Proteomes" id="UP000186513">
    <property type="component" value="Unassembled WGS sequence"/>
</dbReference>
<proteinExistence type="predicted"/>
<keyword evidence="1" id="KW-0812">Transmembrane</keyword>
<organism evidence="2 3">
    <name type="scientific">Chitinimonas taiwanensis DSM 18899</name>
    <dbReference type="NCBI Taxonomy" id="1121279"/>
    <lineage>
        <taxon>Bacteria</taxon>
        <taxon>Pseudomonadati</taxon>
        <taxon>Pseudomonadota</taxon>
        <taxon>Betaproteobacteria</taxon>
        <taxon>Neisseriales</taxon>
        <taxon>Chitinibacteraceae</taxon>
        <taxon>Chitinimonas</taxon>
    </lineage>
</organism>